<feature type="transmembrane region" description="Helical" evidence="1">
    <location>
        <begin position="45"/>
        <end position="72"/>
    </location>
</feature>
<protein>
    <submittedName>
        <fullName evidence="2">Uncharacterized protein</fullName>
    </submittedName>
</protein>
<dbReference type="EMBL" id="WTPX01000127">
    <property type="protein sequence ID" value="NNJ27182.1"/>
    <property type="molecule type" value="Genomic_DNA"/>
</dbReference>
<keyword evidence="3" id="KW-1185">Reference proteome</keyword>
<dbReference type="Proteomes" id="UP000609651">
    <property type="component" value="Unassembled WGS sequence"/>
</dbReference>
<keyword evidence="1" id="KW-0812">Transmembrane</keyword>
<keyword evidence="1" id="KW-0472">Membrane</keyword>
<evidence type="ECO:0000256" key="1">
    <source>
        <dbReference type="SAM" id="Phobius"/>
    </source>
</evidence>
<dbReference type="RefSeq" id="WP_171188960.1">
    <property type="nucleotide sequence ID" value="NZ_WTPX01000127.1"/>
</dbReference>
<reference evidence="2 3" key="1">
    <citation type="journal article" date="2020" name="Syst. Appl. Microbiol.">
        <title>Alienimonas chondri sp. nov., a novel planctomycete isolated from the biofilm of the red alga Chondrus crispus.</title>
        <authorList>
            <person name="Vitorino I."/>
            <person name="Albuquerque L."/>
            <person name="Wiegand S."/>
            <person name="Kallscheuer N."/>
            <person name="da Costa M.S."/>
            <person name="Lobo-da-Cunha A."/>
            <person name="Jogler C."/>
            <person name="Lage O.M."/>
        </authorList>
    </citation>
    <scope>NUCLEOTIDE SEQUENCE [LARGE SCALE GENOMIC DNA]</scope>
    <source>
        <strain evidence="2 3">LzC2</strain>
    </source>
</reference>
<accession>A0ABX1VIX8</accession>
<keyword evidence="1" id="KW-1133">Transmembrane helix</keyword>
<organism evidence="2 3">
    <name type="scientific">Alienimonas chondri</name>
    <dbReference type="NCBI Taxonomy" id="2681879"/>
    <lineage>
        <taxon>Bacteria</taxon>
        <taxon>Pseudomonadati</taxon>
        <taxon>Planctomycetota</taxon>
        <taxon>Planctomycetia</taxon>
        <taxon>Planctomycetales</taxon>
        <taxon>Planctomycetaceae</taxon>
        <taxon>Alienimonas</taxon>
    </lineage>
</organism>
<sequence>MSRPLTAIHALSWLCEFLLPPAVITVGLCLGLALEGNENSFSTDRISFCLIVAALPLATVACLHFLAIALCVNPSFRQGVRTAAYLVDFSIAFVVVNTTNF</sequence>
<gene>
    <name evidence="2" type="ORF">LzC2_32830</name>
</gene>
<comment type="caution">
    <text evidence="2">The sequence shown here is derived from an EMBL/GenBank/DDBJ whole genome shotgun (WGS) entry which is preliminary data.</text>
</comment>
<evidence type="ECO:0000313" key="3">
    <source>
        <dbReference type="Proteomes" id="UP000609651"/>
    </source>
</evidence>
<feature type="transmembrane region" description="Helical" evidence="1">
    <location>
        <begin position="12"/>
        <end position="33"/>
    </location>
</feature>
<proteinExistence type="predicted"/>
<evidence type="ECO:0000313" key="2">
    <source>
        <dbReference type="EMBL" id="NNJ27182.1"/>
    </source>
</evidence>
<name>A0ABX1VIX8_9PLAN</name>